<reference evidence="1" key="1">
    <citation type="submission" date="2021-02" db="EMBL/GenBank/DDBJ databases">
        <authorList>
            <consortium name="DOE Joint Genome Institute"/>
            <person name="Ahrendt S."/>
            <person name="Looney B.P."/>
            <person name="Miyauchi S."/>
            <person name="Morin E."/>
            <person name="Drula E."/>
            <person name="Courty P.E."/>
            <person name="Chicoki N."/>
            <person name="Fauchery L."/>
            <person name="Kohler A."/>
            <person name="Kuo A."/>
            <person name="Labutti K."/>
            <person name="Pangilinan J."/>
            <person name="Lipzen A."/>
            <person name="Riley R."/>
            <person name="Andreopoulos W."/>
            <person name="He G."/>
            <person name="Johnson J."/>
            <person name="Barry K.W."/>
            <person name="Grigoriev I.V."/>
            <person name="Nagy L."/>
            <person name="Hibbett D."/>
            <person name="Henrissat B."/>
            <person name="Matheny P.B."/>
            <person name="Labbe J."/>
            <person name="Martin F."/>
        </authorList>
    </citation>
    <scope>NUCLEOTIDE SEQUENCE</scope>
    <source>
        <strain evidence="1">FP105234-sp</strain>
    </source>
</reference>
<organism evidence="1 2">
    <name type="scientific">Auriscalpium vulgare</name>
    <dbReference type="NCBI Taxonomy" id="40419"/>
    <lineage>
        <taxon>Eukaryota</taxon>
        <taxon>Fungi</taxon>
        <taxon>Dikarya</taxon>
        <taxon>Basidiomycota</taxon>
        <taxon>Agaricomycotina</taxon>
        <taxon>Agaricomycetes</taxon>
        <taxon>Russulales</taxon>
        <taxon>Auriscalpiaceae</taxon>
        <taxon>Auriscalpium</taxon>
    </lineage>
</organism>
<protein>
    <submittedName>
        <fullName evidence="1">Uncharacterized protein</fullName>
    </submittedName>
</protein>
<dbReference type="Proteomes" id="UP000814033">
    <property type="component" value="Unassembled WGS sequence"/>
</dbReference>
<sequence>MLSFSVALAFLAILTSVQADTSLFIPGFDEQPLSAVNLGVDAAGRTTWAIAPGALTGTWQEAAFYGTATLVEGPNDAHVSYANTDLSLSFDIECGLQNGVAACTAPVGYFTTPYIFTESAAPFIVQGGQPAPAPTSAASSLPSSPASVPTPSPSLSVPASSAPPSSSGFVTSASPSSLTASPSAPTDTELNPVASPAASGSSVPNAGAAVSASAVGLCLSAGIALMLSL</sequence>
<evidence type="ECO:0000313" key="1">
    <source>
        <dbReference type="EMBL" id="KAI0048167.1"/>
    </source>
</evidence>
<evidence type="ECO:0000313" key="2">
    <source>
        <dbReference type="Proteomes" id="UP000814033"/>
    </source>
</evidence>
<dbReference type="EMBL" id="MU275891">
    <property type="protein sequence ID" value="KAI0048167.1"/>
    <property type="molecule type" value="Genomic_DNA"/>
</dbReference>
<reference evidence="1" key="2">
    <citation type="journal article" date="2022" name="New Phytol.">
        <title>Evolutionary transition to the ectomycorrhizal habit in the genomes of a hyperdiverse lineage of mushroom-forming fungi.</title>
        <authorList>
            <person name="Looney B."/>
            <person name="Miyauchi S."/>
            <person name="Morin E."/>
            <person name="Drula E."/>
            <person name="Courty P.E."/>
            <person name="Kohler A."/>
            <person name="Kuo A."/>
            <person name="LaButti K."/>
            <person name="Pangilinan J."/>
            <person name="Lipzen A."/>
            <person name="Riley R."/>
            <person name="Andreopoulos W."/>
            <person name="He G."/>
            <person name="Johnson J."/>
            <person name="Nolan M."/>
            <person name="Tritt A."/>
            <person name="Barry K.W."/>
            <person name="Grigoriev I.V."/>
            <person name="Nagy L.G."/>
            <person name="Hibbett D."/>
            <person name="Henrissat B."/>
            <person name="Matheny P.B."/>
            <person name="Labbe J."/>
            <person name="Martin F.M."/>
        </authorList>
    </citation>
    <scope>NUCLEOTIDE SEQUENCE</scope>
    <source>
        <strain evidence="1">FP105234-sp</strain>
    </source>
</reference>
<proteinExistence type="predicted"/>
<name>A0ACB8RW90_9AGAM</name>
<accession>A0ACB8RW90</accession>
<comment type="caution">
    <text evidence="1">The sequence shown here is derived from an EMBL/GenBank/DDBJ whole genome shotgun (WGS) entry which is preliminary data.</text>
</comment>
<gene>
    <name evidence="1" type="ORF">FA95DRAFT_1605494</name>
</gene>
<keyword evidence="2" id="KW-1185">Reference proteome</keyword>